<dbReference type="InterPro" id="IPR052635">
    <property type="entry name" value="Sec_Metab_Biosynth_Reg"/>
</dbReference>
<gene>
    <name evidence="3" type="ORF">H0G86_011953</name>
</gene>
<protein>
    <recommendedName>
        <fullName evidence="2">BZIP domain-containing protein</fullName>
    </recommendedName>
</protein>
<feature type="domain" description="BZIP" evidence="2">
    <location>
        <begin position="84"/>
        <end position="99"/>
    </location>
</feature>
<evidence type="ECO:0000313" key="3">
    <source>
        <dbReference type="EMBL" id="QYT05058.1"/>
    </source>
</evidence>
<accession>A0A8G0LQF2</accession>
<dbReference type="PANTHER" id="PTHR39607:SF1">
    <property type="entry name" value="B-ZIP TRANSCRIPTION FACTOR (EUROFUNG)"/>
    <property type="match status" value="1"/>
</dbReference>
<dbReference type="EMBL" id="CP075870">
    <property type="protein sequence ID" value="QYT05058.1"/>
    <property type="molecule type" value="Genomic_DNA"/>
</dbReference>
<organism evidence="3 4">
    <name type="scientific">Trichoderma simmonsii</name>
    <dbReference type="NCBI Taxonomy" id="1491479"/>
    <lineage>
        <taxon>Eukaryota</taxon>
        <taxon>Fungi</taxon>
        <taxon>Dikarya</taxon>
        <taxon>Ascomycota</taxon>
        <taxon>Pezizomycotina</taxon>
        <taxon>Sordariomycetes</taxon>
        <taxon>Hypocreomycetidae</taxon>
        <taxon>Hypocreales</taxon>
        <taxon>Hypocreaceae</taxon>
        <taxon>Trichoderma</taxon>
    </lineage>
</organism>
<dbReference type="Gene3D" id="1.20.5.170">
    <property type="match status" value="1"/>
</dbReference>
<dbReference type="PROSITE" id="PS00036">
    <property type="entry name" value="BZIP_BASIC"/>
    <property type="match status" value="1"/>
</dbReference>
<keyword evidence="4" id="KW-1185">Reference proteome</keyword>
<evidence type="ECO:0000313" key="4">
    <source>
        <dbReference type="Proteomes" id="UP000826661"/>
    </source>
</evidence>
<dbReference type="GO" id="GO:0003700">
    <property type="term" value="F:DNA-binding transcription factor activity"/>
    <property type="evidence" value="ECO:0007669"/>
    <property type="project" value="InterPro"/>
</dbReference>
<dbReference type="PANTHER" id="PTHR39607">
    <property type="entry name" value="XANTHOCILLIN BIOSYNTHESIS CLUSTER TRANSCRIPTION FACTOR XANC-RELATED"/>
    <property type="match status" value="1"/>
</dbReference>
<dbReference type="InterPro" id="IPR046347">
    <property type="entry name" value="bZIP_sf"/>
</dbReference>
<dbReference type="AlphaFoldDB" id="A0A8G0LQF2"/>
<sequence>MWGVASGLGTMKPLVKIVYITRSGALLGENIEQQFSLATMSQKRFLSYQQPALSQYASTGACSAFGKLAHPDEDWTKLSDLAARRRVQNRIAQRNYRNKMKHKMKSLDGSSTSYSGESTRNNLSCDSKDNVDLPLTQEINDGATLHYIAIQSQALTYQACTAPSSNGISLVTPLAPVVTTAYSICKANHVLNIQQG</sequence>
<proteinExistence type="predicted"/>
<feature type="compositionally biased region" description="Polar residues" evidence="1">
    <location>
        <begin position="108"/>
        <end position="125"/>
    </location>
</feature>
<evidence type="ECO:0000256" key="1">
    <source>
        <dbReference type="SAM" id="MobiDB-lite"/>
    </source>
</evidence>
<reference evidence="3 4" key="1">
    <citation type="journal article" date="2021" name="BMC Genomics">
        <title>Telomere-to-telomere genome assembly of asparaginase-producing Trichoderma simmonsii.</title>
        <authorList>
            <person name="Chung D."/>
            <person name="Kwon Y.M."/>
            <person name="Yang Y."/>
        </authorList>
    </citation>
    <scope>NUCLEOTIDE SEQUENCE [LARGE SCALE GENOMIC DNA]</scope>
    <source>
        <strain evidence="3 4">GH-Sj1</strain>
    </source>
</reference>
<dbReference type="Proteomes" id="UP000826661">
    <property type="component" value="Chromosome VII"/>
</dbReference>
<feature type="region of interest" description="Disordered" evidence="1">
    <location>
        <begin position="102"/>
        <end position="126"/>
    </location>
</feature>
<evidence type="ECO:0000259" key="2">
    <source>
        <dbReference type="PROSITE" id="PS00036"/>
    </source>
</evidence>
<dbReference type="SUPFAM" id="SSF57959">
    <property type="entry name" value="Leucine zipper domain"/>
    <property type="match status" value="1"/>
</dbReference>
<dbReference type="CDD" id="cd14688">
    <property type="entry name" value="bZIP_YAP"/>
    <property type="match status" value="1"/>
</dbReference>
<name>A0A8G0LQF2_9HYPO</name>
<dbReference type="InterPro" id="IPR004827">
    <property type="entry name" value="bZIP"/>
</dbReference>